<dbReference type="PANTHER" id="PTHR43143">
    <property type="entry name" value="METALLOPHOSPHOESTERASE, CALCINEURIN SUPERFAMILY"/>
    <property type="match status" value="1"/>
</dbReference>
<sequence length="376" mass="42137">MENTKYNAPVVLTHINDDSHNFKPLPTPTGKYPYRLHIKDIIGTATDKLQDRMFFHMVGDTGSVRHSDFQATVAQTLAQQIEGHPDTQPAFLFHLGDIVYNHGEASEYPAQFLKPYQDYPAPIFAIAGNHDGDINPGASSPYQSLDAFMDVFCDTHSRPITYGASKRKSMTQPNVYWTLETPLARFIGLYANVTKHGCITDEQREWFIEELRDASIQRDEQAIIVCIHHAPYSADTNHGSSTAMIDFLERAFAEASVLPDAVFSGHVHNYQRFHKTYPDGSVVPYIVAGAGGYALLHNIATHGDDTVAPLQFEDSSVELVAYCEDLYGFLKMGLVRTDEGLKLTGGYYTLSQPDDTKAELYDRFEIPLRRSMCLEV</sequence>
<evidence type="ECO:0000259" key="1">
    <source>
        <dbReference type="Pfam" id="PF00149"/>
    </source>
</evidence>
<dbReference type="SUPFAM" id="SSF56300">
    <property type="entry name" value="Metallo-dependent phosphatases"/>
    <property type="match status" value="1"/>
</dbReference>
<dbReference type="RefSeq" id="WP_190310091.1">
    <property type="nucleotide sequence ID" value="NZ_JACNYK010000004.1"/>
</dbReference>
<evidence type="ECO:0000313" key="2">
    <source>
        <dbReference type="EMBL" id="MBD1426945.1"/>
    </source>
</evidence>
<dbReference type="InterPro" id="IPR004843">
    <property type="entry name" value="Calcineurin-like_PHP"/>
</dbReference>
<dbReference type="InterPro" id="IPR051918">
    <property type="entry name" value="STPP_CPPED1"/>
</dbReference>
<gene>
    <name evidence="2" type="ORF">H8B17_15290</name>
</gene>
<dbReference type="PANTHER" id="PTHR43143:SF1">
    <property type="entry name" value="SERINE_THREONINE-PROTEIN PHOSPHATASE CPPED1"/>
    <property type="match status" value="1"/>
</dbReference>
<feature type="domain" description="Calcineurin-like phosphoesterase" evidence="1">
    <location>
        <begin position="58"/>
        <end position="270"/>
    </location>
</feature>
<accession>A0ABR7Y6N3</accession>
<protein>
    <submittedName>
        <fullName evidence="2">Metallophosphoesterase</fullName>
    </submittedName>
</protein>
<dbReference type="InterPro" id="IPR029052">
    <property type="entry name" value="Metallo-depent_PP-like"/>
</dbReference>
<dbReference type="Pfam" id="PF00149">
    <property type="entry name" value="Metallophos"/>
    <property type="match status" value="1"/>
</dbReference>
<comment type="caution">
    <text evidence="2">The sequence shown here is derived from an EMBL/GenBank/DDBJ whole genome shotgun (WGS) entry which is preliminary data.</text>
</comment>
<dbReference type="EMBL" id="JACNYK010000004">
    <property type="protein sequence ID" value="MBD1426945.1"/>
    <property type="molecule type" value="Genomic_DNA"/>
</dbReference>
<dbReference type="Gene3D" id="3.60.21.10">
    <property type="match status" value="1"/>
</dbReference>
<dbReference type="Proteomes" id="UP000606494">
    <property type="component" value="Unassembled WGS sequence"/>
</dbReference>
<proteinExistence type="predicted"/>
<organism evidence="2 3">
    <name type="scientific">Sphingobacterium arenae</name>
    <dbReference type="NCBI Taxonomy" id="1280598"/>
    <lineage>
        <taxon>Bacteria</taxon>
        <taxon>Pseudomonadati</taxon>
        <taxon>Bacteroidota</taxon>
        <taxon>Sphingobacteriia</taxon>
        <taxon>Sphingobacteriales</taxon>
        <taxon>Sphingobacteriaceae</taxon>
        <taxon>Sphingobacterium</taxon>
    </lineage>
</organism>
<keyword evidence="3" id="KW-1185">Reference proteome</keyword>
<reference evidence="2 3" key="1">
    <citation type="submission" date="2020-08" db="EMBL/GenBank/DDBJ databases">
        <title>Sphingobacterium sp. DN00404 isolated from aquaculture water.</title>
        <authorList>
            <person name="Zhang M."/>
        </authorList>
    </citation>
    <scope>NUCLEOTIDE SEQUENCE [LARGE SCALE GENOMIC DNA]</scope>
    <source>
        <strain evidence="2 3">KCTC 32294</strain>
    </source>
</reference>
<evidence type="ECO:0000313" key="3">
    <source>
        <dbReference type="Proteomes" id="UP000606494"/>
    </source>
</evidence>
<name>A0ABR7Y6N3_9SPHI</name>